<comment type="cofactor">
    <cofactor evidence="1">
        <name>Zn(2+)</name>
        <dbReference type="ChEBI" id="CHEBI:29105"/>
    </cofactor>
</comment>
<keyword evidence="3" id="KW-0378">Hydrolase</keyword>
<keyword evidence="2" id="KW-0479">Metal-binding</keyword>
<dbReference type="GO" id="GO:0046872">
    <property type="term" value="F:metal ion binding"/>
    <property type="evidence" value="ECO:0007669"/>
    <property type="project" value="UniProtKB-KW"/>
</dbReference>
<evidence type="ECO:0000256" key="3">
    <source>
        <dbReference type="ARBA" id="ARBA00022801"/>
    </source>
</evidence>
<dbReference type="Proteomes" id="UP000228528">
    <property type="component" value="Unassembled WGS sequence"/>
</dbReference>
<gene>
    <name evidence="6" type="ORF">COU30_02590</name>
</gene>
<evidence type="ECO:0000259" key="5">
    <source>
        <dbReference type="Pfam" id="PF24827"/>
    </source>
</evidence>
<reference evidence="7" key="1">
    <citation type="submission" date="2017-09" db="EMBL/GenBank/DDBJ databases">
        <title>Depth-based differentiation of microbial function through sediment-hosted aquifers and enrichment of novel symbionts in the deep terrestrial subsurface.</title>
        <authorList>
            <person name="Probst A.J."/>
            <person name="Ladd B."/>
            <person name="Jarett J.K."/>
            <person name="Geller-Mcgrath D.E."/>
            <person name="Sieber C.M.K."/>
            <person name="Emerson J.B."/>
            <person name="Anantharaman K."/>
            <person name="Thomas B.C."/>
            <person name="Malmstrom R."/>
            <person name="Stieglmeier M."/>
            <person name="Klingl A."/>
            <person name="Woyke T."/>
            <person name="Ryan C.M."/>
            <person name="Banfield J.F."/>
        </authorList>
    </citation>
    <scope>NUCLEOTIDE SEQUENCE [LARGE SCALE GENOMIC DNA]</scope>
</reference>
<evidence type="ECO:0000313" key="7">
    <source>
        <dbReference type="Proteomes" id="UP000228528"/>
    </source>
</evidence>
<dbReference type="PANTHER" id="PTHR15162:SF7">
    <property type="entry name" value="SUCCINYLGLUTAMATE DESUCCINYLASE"/>
    <property type="match status" value="1"/>
</dbReference>
<dbReference type="GO" id="GO:0005829">
    <property type="term" value="C:cytosol"/>
    <property type="evidence" value="ECO:0007669"/>
    <property type="project" value="TreeGrafter"/>
</dbReference>
<organism evidence="6 7">
    <name type="scientific">Candidatus Magasanikbacteria bacterium CG10_big_fil_rev_8_21_14_0_10_38_6</name>
    <dbReference type="NCBI Taxonomy" id="1974647"/>
    <lineage>
        <taxon>Bacteria</taxon>
        <taxon>Candidatus Magasanikiibacteriota</taxon>
    </lineage>
</organism>
<evidence type="ECO:0000256" key="2">
    <source>
        <dbReference type="ARBA" id="ARBA00022723"/>
    </source>
</evidence>
<name>A0A2M6P136_9BACT</name>
<dbReference type="EMBL" id="PFBW01000113">
    <property type="protein sequence ID" value="PIR77414.1"/>
    <property type="molecule type" value="Genomic_DNA"/>
</dbReference>
<proteinExistence type="predicted"/>
<dbReference type="Pfam" id="PF24827">
    <property type="entry name" value="AstE_AspA_cat"/>
    <property type="match status" value="1"/>
</dbReference>
<dbReference type="PANTHER" id="PTHR15162">
    <property type="entry name" value="ASPARTOACYLASE"/>
    <property type="match status" value="1"/>
</dbReference>
<accession>A0A2M6P136</accession>
<evidence type="ECO:0000256" key="4">
    <source>
        <dbReference type="ARBA" id="ARBA00022833"/>
    </source>
</evidence>
<feature type="domain" description="Succinylglutamate desuccinylase/Aspartoacylase catalytic" evidence="5">
    <location>
        <begin position="3"/>
        <end position="159"/>
    </location>
</feature>
<comment type="caution">
    <text evidence="6">The sequence shown here is derived from an EMBL/GenBank/DDBJ whole genome shotgun (WGS) entry which is preliminary data.</text>
</comment>
<dbReference type="Gene3D" id="3.40.630.10">
    <property type="entry name" value="Zn peptidases"/>
    <property type="match status" value="1"/>
</dbReference>
<dbReference type="AlphaFoldDB" id="A0A2M6P136"/>
<keyword evidence="4" id="KW-0862">Zinc</keyword>
<protein>
    <recommendedName>
        <fullName evidence="5">Succinylglutamate desuccinylase/Aspartoacylase catalytic domain-containing protein</fullName>
    </recommendedName>
</protein>
<sequence length="247" mass="27761">MKKNMLFIGGTHGDESIGVTVLNSLDYPRDSFDVVVGNPRALAKNTRFTDCDLNRSAPGNLSDVLYEKRRAAELIALSYNYQYTIDIHGAKNDMGTFIILTNPTKENWQLASLFSQIDRIVVWPSITPEMQYPLSEFFSCGLEIECGKKDAVETAQQLARILTTFLDEYDTCDMSDAAVTQRLAQKDLLLLYGKQPRIDGLALTSLNEFEQTTIDGEIFYPAFIATYPYADVLCYKLKTCPKSALPF</sequence>
<dbReference type="InterPro" id="IPR055438">
    <property type="entry name" value="AstE_AspA_cat"/>
</dbReference>
<dbReference type="GO" id="GO:0016788">
    <property type="term" value="F:hydrolase activity, acting on ester bonds"/>
    <property type="evidence" value="ECO:0007669"/>
    <property type="project" value="InterPro"/>
</dbReference>
<dbReference type="InterPro" id="IPR050178">
    <property type="entry name" value="AspA/AstE_fam"/>
</dbReference>
<evidence type="ECO:0000313" key="6">
    <source>
        <dbReference type="EMBL" id="PIR77414.1"/>
    </source>
</evidence>
<evidence type="ECO:0000256" key="1">
    <source>
        <dbReference type="ARBA" id="ARBA00001947"/>
    </source>
</evidence>
<dbReference type="SUPFAM" id="SSF53187">
    <property type="entry name" value="Zn-dependent exopeptidases"/>
    <property type="match status" value="1"/>
</dbReference>